<organism evidence="3 4">
    <name type="scientific">Flexivirga caeni</name>
    <dbReference type="NCBI Taxonomy" id="2294115"/>
    <lineage>
        <taxon>Bacteria</taxon>
        <taxon>Bacillati</taxon>
        <taxon>Actinomycetota</taxon>
        <taxon>Actinomycetes</taxon>
        <taxon>Micrococcales</taxon>
        <taxon>Dermacoccaceae</taxon>
        <taxon>Flexivirga</taxon>
    </lineage>
</organism>
<dbReference type="RefSeq" id="WP_123272065.1">
    <property type="nucleotide sequence ID" value="NZ_RJJQ01000015.1"/>
</dbReference>
<sequence>MTTRRRPSPEQPAPADHTGPQDAEQVLARLAEDLRRPFDPVLTDPTRLRLQAALQAVPDGGAMSFTALRKVLHLTDGNLNVHLKTLVAAGFVDTEETWTGRRRTTYYHATPAGRAAFDGHVRALRAVIAAAD</sequence>
<comment type="caution">
    <text evidence="3">The sequence shown here is derived from an EMBL/GenBank/DDBJ whole genome shotgun (WGS) entry which is preliminary data.</text>
</comment>
<dbReference type="OrthoDB" id="3630048at2"/>
<feature type="region of interest" description="Disordered" evidence="1">
    <location>
        <begin position="1"/>
        <end position="21"/>
    </location>
</feature>
<dbReference type="AlphaFoldDB" id="A0A3M9M516"/>
<evidence type="ECO:0000256" key="1">
    <source>
        <dbReference type="SAM" id="MobiDB-lite"/>
    </source>
</evidence>
<feature type="domain" description="Winged helix DNA-binding" evidence="2">
    <location>
        <begin position="62"/>
        <end position="128"/>
    </location>
</feature>
<evidence type="ECO:0000313" key="4">
    <source>
        <dbReference type="Proteomes" id="UP000271678"/>
    </source>
</evidence>
<dbReference type="EMBL" id="RJJQ01000015">
    <property type="protein sequence ID" value="RNI20654.1"/>
    <property type="molecule type" value="Genomic_DNA"/>
</dbReference>
<accession>A0A3M9M516</accession>
<keyword evidence="4" id="KW-1185">Reference proteome</keyword>
<evidence type="ECO:0000313" key="3">
    <source>
        <dbReference type="EMBL" id="RNI20654.1"/>
    </source>
</evidence>
<reference evidence="3 4" key="1">
    <citation type="submission" date="2018-11" db="EMBL/GenBank/DDBJ databases">
        <title>Draft genome of Simplicispira Flexivirga sp. BO-16.</title>
        <authorList>
            <person name="Im W.T."/>
        </authorList>
    </citation>
    <scope>NUCLEOTIDE SEQUENCE [LARGE SCALE GENOMIC DNA]</scope>
    <source>
        <strain evidence="3 4">BO-16</strain>
    </source>
</reference>
<dbReference type="CDD" id="cd00090">
    <property type="entry name" value="HTH_ARSR"/>
    <property type="match status" value="1"/>
</dbReference>
<dbReference type="InterPro" id="IPR011991">
    <property type="entry name" value="ArsR-like_HTH"/>
</dbReference>
<dbReference type="Gene3D" id="1.10.10.10">
    <property type="entry name" value="Winged helix-like DNA-binding domain superfamily/Winged helix DNA-binding domain"/>
    <property type="match status" value="1"/>
</dbReference>
<dbReference type="InterPro" id="IPR036390">
    <property type="entry name" value="WH_DNA-bd_sf"/>
</dbReference>
<protein>
    <submittedName>
        <fullName evidence="3">Transcriptional regulator</fullName>
    </submittedName>
</protein>
<gene>
    <name evidence="3" type="ORF">EFY87_13760</name>
</gene>
<evidence type="ECO:0000259" key="2">
    <source>
        <dbReference type="Pfam" id="PF13601"/>
    </source>
</evidence>
<dbReference type="InterPro" id="IPR027395">
    <property type="entry name" value="WH_DNA-bd_dom"/>
</dbReference>
<name>A0A3M9M516_9MICO</name>
<dbReference type="PANTHER" id="PTHR37318">
    <property type="entry name" value="BSL7504 PROTEIN"/>
    <property type="match status" value="1"/>
</dbReference>
<dbReference type="Proteomes" id="UP000271678">
    <property type="component" value="Unassembled WGS sequence"/>
</dbReference>
<dbReference type="InterPro" id="IPR036388">
    <property type="entry name" value="WH-like_DNA-bd_sf"/>
</dbReference>
<dbReference type="PANTHER" id="PTHR37318:SF1">
    <property type="entry name" value="BSL7504 PROTEIN"/>
    <property type="match status" value="1"/>
</dbReference>
<dbReference type="SUPFAM" id="SSF46785">
    <property type="entry name" value="Winged helix' DNA-binding domain"/>
    <property type="match status" value="1"/>
</dbReference>
<dbReference type="Pfam" id="PF13601">
    <property type="entry name" value="HTH_34"/>
    <property type="match status" value="1"/>
</dbReference>
<proteinExistence type="predicted"/>